<keyword evidence="4" id="KW-1185">Reference proteome</keyword>
<dbReference type="InterPro" id="IPR000157">
    <property type="entry name" value="TIR_dom"/>
</dbReference>
<gene>
    <name evidence="3" type="ORF">EPA93_37235</name>
</gene>
<accession>A0A4P6JZW4</accession>
<dbReference type="Gene3D" id="3.40.50.10140">
    <property type="entry name" value="Toll/interleukin-1 receptor homology (TIR) domain"/>
    <property type="match status" value="1"/>
</dbReference>
<dbReference type="PROSITE" id="PS50104">
    <property type="entry name" value="TIR"/>
    <property type="match status" value="1"/>
</dbReference>
<dbReference type="RefSeq" id="WP_129892380.1">
    <property type="nucleotide sequence ID" value="NZ_CP035758.1"/>
</dbReference>
<proteinExistence type="predicted"/>
<feature type="compositionally biased region" description="Polar residues" evidence="1">
    <location>
        <begin position="217"/>
        <end position="248"/>
    </location>
</feature>
<dbReference type="SUPFAM" id="SSF52200">
    <property type="entry name" value="Toll/Interleukin receptor TIR domain"/>
    <property type="match status" value="1"/>
</dbReference>
<dbReference type="AlphaFoldDB" id="A0A4P6JZW4"/>
<protein>
    <submittedName>
        <fullName evidence="3">Toll/interleukin-1 receptor domain-containing protein</fullName>
    </submittedName>
</protein>
<feature type="compositionally biased region" description="Basic residues" evidence="1">
    <location>
        <begin position="198"/>
        <end position="216"/>
    </location>
</feature>
<dbReference type="KEGG" id="kbs:EPA93_37235"/>
<dbReference type="GO" id="GO:0007165">
    <property type="term" value="P:signal transduction"/>
    <property type="evidence" value="ECO:0007669"/>
    <property type="project" value="InterPro"/>
</dbReference>
<sequence length="254" mass="29204">MSSQSALPPPKVFWAYARQDESYLLRLKAHMANMRRQHQIDDRWDCRDVTAGKDWEKELDKHLEQADLIIWFISPYFLDSDYCLGKEMRKALELSAQGKAYLIPILLRPCDWKHPPFHDLEPLPSDRRPVLSWPDKDKAFLNIVQGICRILEKLKSSAATQQTMLFQNAQGEPIELPAGQPARTTARSTRKLNDRRPIKTRQRTNIREIKHSRKLKQTGNFQTPSTSPDQQSASNQISLPGSTTSATQHPPRIA</sequence>
<evidence type="ECO:0000259" key="2">
    <source>
        <dbReference type="PROSITE" id="PS50104"/>
    </source>
</evidence>
<dbReference type="Proteomes" id="UP000290365">
    <property type="component" value="Chromosome"/>
</dbReference>
<reference evidence="3 4" key="1">
    <citation type="submission" date="2019-01" db="EMBL/GenBank/DDBJ databases">
        <title>Ktedonosporobacter rubrisoli SCAWS-G2.</title>
        <authorList>
            <person name="Huang Y."/>
            <person name="Yan B."/>
        </authorList>
    </citation>
    <scope>NUCLEOTIDE SEQUENCE [LARGE SCALE GENOMIC DNA]</scope>
    <source>
        <strain evidence="3 4">SCAWS-G2</strain>
    </source>
</reference>
<feature type="region of interest" description="Disordered" evidence="1">
    <location>
        <begin position="171"/>
        <end position="254"/>
    </location>
</feature>
<dbReference type="OrthoDB" id="165080at2"/>
<dbReference type="SMART" id="SM00255">
    <property type="entry name" value="TIR"/>
    <property type="match status" value="1"/>
</dbReference>
<keyword evidence="3" id="KW-0675">Receptor</keyword>
<feature type="domain" description="TIR" evidence="2">
    <location>
        <begin position="8"/>
        <end position="151"/>
    </location>
</feature>
<dbReference type="InterPro" id="IPR035897">
    <property type="entry name" value="Toll_tir_struct_dom_sf"/>
</dbReference>
<name>A0A4P6JZW4_KTERU</name>
<dbReference type="EMBL" id="CP035758">
    <property type="protein sequence ID" value="QBD81319.1"/>
    <property type="molecule type" value="Genomic_DNA"/>
</dbReference>
<evidence type="ECO:0000256" key="1">
    <source>
        <dbReference type="SAM" id="MobiDB-lite"/>
    </source>
</evidence>
<dbReference type="Pfam" id="PF13676">
    <property type="entry name" value="TIR_2"/>
    <property type="match status" value="1"/>
</dbReference>
<evidence type="ECO:0000313" key="3">
    <source>
        <dbReference type="EMBL" id="QBD81319.1"/>
    </source>
</evidence>
<evidence type="ECO:0000313" key="4">
    <source>
        <dbReference type="Proteomes" id="UP000290365"/>
    </source>
</evidence>
<organism evidence="3 4">
    <name type="scientific">Ktedonosporobacter rubrisoli</name>
    <dbReference type="NCBI Taxonomy" id="2509675"/>
    <lineage>
        <taxon>Bacteria</taxon>
        <taxon>Bacillati</taxon>
        <taxon>Chloroflexota</taxon>
        <taxon>Ktedonobacteria</taxon>
        <taxon>Ktedonobacterales</taxon>
        <taxon>Ktedonosporobacteraceae</taxon>
        <taxon>Ktedonosporobacter</taxon>
    </lineage>
</organism>